<dbReference type="SUPFAM" id="SSF56219">
    <property type="entry name" value="DNase I-like"/>
    <property type="match status" value="1"/>
</dbReference>
<evidence type="ECO:0000313" key="2">
    <source>
        <dbReference type="EMBL" id="CAF4842568.1"/>
    </source>
</evidence>
<accession>A0A821RJG5</accession>
<dbReference type="AlphaFoldDB" id="A0A821RJG5"/>
<dbReference type="GO" id="GO:0003824">
    <property type="term" value="F:catalytic activity"/>
    <property type="evidence" value="ECO:0007669"/>
    <property type="project" value="InterPro"/>
</dbReference>
<dbReference type="EMBL" id="CAJOBZ010000013">
    <property type="protein sequence ID" value="CAF4842568.1"/>
    <property type="molecule type" value="Genomic_DNA"/>
</dbReference>
<dbReference type="OrthoDB" id="410104at2759"/>
<protein>
    <recommendedName>
        <fullName evidence="1">Endonuclease/exonuclease/phosphatase domain-containing protein</fullName>
    </recommendedName>
</protein>
<dbReference type="PANTHER" id="PTHR23227:SF67">
    <property type="entry name" value="CRANIOFACIAL DEVELOPMENT PROTEIN 2-LIKE"/>
    <property type="match status" value="1"/>
</dbReference>
<dbReference type="InterPro" id="IPR005135">
    <property type="entry name" value="Endo/exonuclease/phosphatase"/>
</dbReference>
<organism evidence="2 3">
    <name type="scientific">Pieris macdunnoughi</name>
    <dbReference type="NCBI Taxonomy" id="345717"/>
    <lineage>
        <taxon>Eukaryota</taxon>
        <taxon>Metazoa</taxon>
        <taxon>Ecdysozoa</taxon>
        <taxon>Arthropoda</taxon>
        <taxon>Hexapoda</taxon>
        <taxon>Insecta</taxon>
        <taxon>Pterygota</taxon>
        <taxon>Neoptera</taxon>
        <taxon>Endopterygota</taxon>
        <taxon>Lepidoptera</taxon>
        <taxon>Glossata</taxon>
        <taxon>Ditrysia</taxon>
        <taxon>Papilionoidea</taxon>
        <taxon>Pieridae</taxon>
        <taxon>Pierinae</taxon>
        <taxon>Pieris</taxon>
    </lineage>
</organism>
<name>A0A821RJG5_9NEOP</name>
<dbReference type="Gene3D" id="3.60.10.10">
    <property type="entry name" value="Endonuclease/exonuclease/phosphatase"/>
    <property type="match status" value="1"/>
</dbReference>
<keyword evidence="3" id="KW-1185">Reference proteome</keyword>
<evidence type="ECO:0000313" key="3">
    <source>
        <dbReference type="Proteomes" id="UP000663880"/>
    </source>
</evidence>
<proteinExistence type="predicted"/>
<gene>
    <name evidence="2" type="ORF">PMACD_LOCUS6313</name>
</gene>
<sequence length="218" mass="25155">MGCSIEEYEDYIFCYIGETLGLHGVGFLIKKYFKNNIVNFTGISERVAFIKLKFKNLSLTLIQVYAPTESAAEEEIHRFYEDLRRAHESADKNVVVMGDFNAKVGMPGPYERGIMGKYGYGTRNLRGERLIQYANEYKLSVLNTFYKKKQSRTWVSPDQRTKNEIDFILSNNPKSITNMEILGNVNFPSDHRMLRCCLTLTSPKMSRRSFQKTVSLPL</sequence>
<dbReference type="Proteomes" id="UP000663880">
    <property type="component" value="Unassembled WGS sequence"/>
</dbReference>
<dbReference type="InterPro" id="IPR036691">
    <property type="entry name" value="Endo/exonu/phosph_ase_sf"/>
</dbReference>
<dbReference type="PANTHER" id="PTHR23227">
    <property type="entry name" value="BUCENTAUR RELATED"/>
    <property type="match status" value="1"/>
</dbReference>
<reference evidence="2" key="1">
    <citation type="submission" date="2021-02" db="EMBL/GenBank/DDBJ databases">
        <authorList>
            <person name="Steward A R."/>
        </authorList>
    </citation>
    <scope>NUCLEOTIDE SEQUENCE</scope>
</reference>
<dbReference type="InterPro" id="IPR027124">
    <property type="entry name" value="Swc5/CFDP1/2"/>
</dbReference>
<dbReference type="Pfam" id="PF14529">
    <property type="entry name" value="Exo_endo_phos_2"/>
    <property type="match status" value="1"/>
</dbReference>
<comment type="caution">
    <text evidence="2">The sequence shown here is derived from an EMBL/GenBank/DDBJ whole genome shotgun (WGS) entry which is preliminary data.</text>
</comment>
<feature type="domain" description="Endonuclease/exonuclease/phosphatase" evidence="1">
    <location>
        <begin position="60"/>
        <end position="193"/>
    </location>
</feature>
<dbReference type="CDD" id="cd09076">
    <property type="entry name" value="L1-EN"/>
    <property type="match status" value="1"/>
</dbReference>
<evidence type="ECO:0000259" key="1">
    <source>
        <dbReference type="Pfam" id="PF14529"/>
    </source>
</evidence>